<feature type="region of interest" description="Disordered" evidence="1">
    <location>
        <begin position="1"/>
        <end position="35"/>
    </location>
</feature>
<name>A0A381SI25_9ZZZZ</name>
<evidence type="ECO:0000313" key="2">
    <source>
        <dbReference type="EMBL" id="SVA01997.1"/>
    </source>
</evidence>
<evidence type="ECO:0000256" key="1">
    <source>
        <dbReference type="SAM" id="MobiDB-lite"/>
    </source>
</evidence>
<sequence length="86" mass="9887">MARGWESKAVESQQDEALRDRQRQSKRTLTAPEKTALTRKHMLELARARTLLDLENATQPGHRTMLERALAALDDQLRPPETNDDH</sequence>
<reference evidence="2" key="1">
    <citation type="submission" date="2018-05" db="EMBL/GenBank/DDBJ databases">
        <authorList>
            <person name="Lanie J.A."/>
            <person name="Ng W.-L."/>
            <person name="Kazmierczak K.M."/>
            <person name="Andrzejewski T.M."/>
            <person name="Davidsen T.M."/>
            <person name="Wayne K.J."/>
            <person name="Tettelin H."/>
            <person name="Glass J.I."/>
            <person name="Rusch D."/>
            <person name="Podicherti R."/>
            <person name="Tsui H.-C.T."/>
            <person name="Winkler M.E."/>
        </authorList>
    </citation>
    <scope>NUCLEOTIDE SEQUENCE</scope>
</reference>
<proteinExistence type="predicted"/>
<organism evidence="2">
    <name type="scientific">marine metagenome</name>
    <dbReference type="NCBI Taxonomy" id="408172"/>
    <lineage>
        <taxon>unclassified sequences</taxon>
        <taxon>metagenomes</taxon>
        <taxon>ecological metagenomes</taxon>
    </lineage>
</organism>
<gene>
    <name evidence="2" type="ORF">METZ01_LOCUS54851</name>
</gene>
<dbReference type="EMBL" id="UINC01002960">
    <property type="protein sequence ID" value="SVA01997.1"/>
    <property type="molecule type" value="Genomic_DNA"/>
</dbReference>
<accession>A0A381SI25</accession>
<dbReference type="AlphaFoldDB" id="A0A381SI25"/>
<protein>
    <submittedName>
        <fullName evidence="2">Uncharacterized protein</fullName>
    </submittedName>
</protein>